<gene>
    <name evidence="9" type="ORF">D9613_009067</name>
</gene>
<evidence type="ECO:0000256" key="2">
    <source>
        <dbReference type="ARBA" id="ARBA00010279"/>
    </source>
</evidence>
<dbReference type="Proteomes" id="UP000521872">
    <property type="component" value="Unassembled WGS sequence"/>
</dbReference>
<keyword evidence="3" id="KW-0645">Protease</keyword>
<dbReference type="GO" id="GO:0046872">
    <property type="term" value="F:metal ion binding"/>
    <property type="evidence" value="ECO:0007669"/>
    <property type="project" value="UniProtKB-KW"/>
</dbReference>
<dbReference type="PANTHER" id="PTHR37016">
    <property type="match status" value="1"/>
</dbReference>
<dbReference type="EMBL" id="JAACJL010000002">
    <property type="protein sequence ID" value="KAF4621981.1"/>
    <property type="molecule type" value="Genomic_DNA"/>
</dbReference>
<name>A0A8H4R4D0_9AGAR</name>
<dbReference type="Gene3D" id="3.40.390.10">
    <property type="entry name" value="Collagenase (Catalytic Domain)"/>
    <property type="match status" value="1"/>
</dbReference>
<dbReference type="SMART" id="SM01351">
    <property type="entry name" value="Aspzincin_M35"/>
    <property type="match status" value="1"/>
</dbReference>
<comment type="caution">
    <text evidence="9">The sequence shown here is derived from an EMBL/GenBank/DDBJ whole genome shotgun (WGS) entry which is preliminary data.</text>
</comment>
<feature type="domain" description="Lysine-specific metallo-endopeptidase" evidence="8">
    <location>
        <begin position="223"/>
        <end position="352"/>
    </location>
</feature>
<reference evidence="9 10" key="1">
    <citation type="submission" date="2019-12" db="EMBL/GenBank/DDBJ databases">
        <authorList>
            <person name="Floudas D."/>
            <person name="Bentzer J."/>
            <person name="Ahren D."/>
            <person name="Johansson T."/>
            <person name="Persson P."/>
            <person name="Tunlid A."/>
        </authorList>
    </citation>
    <scope>NUCLEOTIDE SEQUENCE [LARGE SCALE GENOMIC DNA]</scope>
    <source>
        <strain evidence="9 10">CBS 102.39</strain>
    </source>
</reference>
<evidence type="ECO:0000256" key="5">
    <source>
        <dbReference type="ARBA" id="ARBA00022801"/>
    </source>
</evidence>
<evidence type="ECO:0000256" key="3">
    <source>
        <dbReference type="ARBA" id="ARBA00022670"/>
    </source>
</evidence>
<dbReference type="InterPro" id="IPR024079">
    <property type="entry name" value="MetalloPept_cat_dom_sf"/>
</dbReference>
<evidence type="ECO:0000256" key="1">
    <source>
        <dbReference type="ARBA" id="ARBA00001947"/>
    </source>
</evidence>
<dbReference type="GO" id="GO:0004222">
    <property type="term" value="F:metalloendopeptidase activity"/>
    <property type="evidence" value="ECO:0007669"/>
    <property type="project" value="InterPro"/>
</dbReference>
<evidence type="ECO:0000256" key="6">
    <source>
        <dbReference type="ARBA" id="ARBA00022833"/>
    </source>
</evidence>
<sequence>MRLPDFGSFLKKLYYRACDIATNFIRTPVKATPSLLVKTAGPDAVNSVGDLRVVTMLTNTGNETLRLFNHPHTVLSRLPTDNFVISHKLSGARPAFTGVLVIYRPKASDNEKGYTVLAAGQTISVEHNLGQTYDFTNSGEGEYDISPRDVFYALNADSSISCFKAQTSSHTAKVSGALAVSPSRAMKFKRTTFNACNAEQRAVIQNAIQHATALVDNAVAHLQALFLPSPRYTTWFGAWDATRKALVTDHFLQIQTNNFEGFSYDCTCTDPDIWAYIDPDEFGKIYLGGEFWNSPVVGTNSQAGTIIHEASHFAVNGATRDFKYDPDDCRELAIDFPNKAVMNADSHQFFAENNPPLL</sequence>
<dbReference type="Pfam" id="PF14521">
    <property type="entry name" value="Aspzincin_M35"/>
    <property type="match status" value="1"/>
</dbReference>
<comment type="similarity">
    <text evidence="2">Belongs to the peptidase M35 family.</text>
</comment>
<dbReference type="InterPro" id="IPR029463">
    <property type="entry name" value="Lys_MEP"/>
</dbReference>
<evidence type="ECO:0000313" key="9">
    <source>
        <dbReference type="EMBL" id="KAF4621981.1"/>
    </source>
</evidence>
<keyword evidence="6" id="KW-0862">Zinc</keyword>
<evidence type="ECO:0000256" key="7">
    <source>
        <dbReference type="ARBA" id="ARBA00023049"/>
    </source>
</evidence>
<evidence type="ECO:0000259" key="8">
    <source>
        <dbReference type="SMART" id="SM01351"/>
    </source>
</evidence>
<keyword evidence="10" id="KW-1185">Reference proteome</keyword>
<accession>A0A8H4R4D0</accession>
<organism evidence="9 10">
    <name type="scientific">Agrocybe pediades</name>
    <dbReference type="NCBI Taxonomy" id="84607"/>
    <lineage>
        <taxon>Eukaryota</taxon>
        <taxon>Fungi</taxon>
        <taxon>Dikarya</taxon>
        <taxon>Basidiomycota</taxon>
        <taxon>Agaricomycotina</taxon>
        <taxon>Agaricomycetes</taxon>
        <taxon>Agaricomycetidae</taxon>
        <taxon>Agaricales</taxon>
        <taxon>Agaricineae</taxon>
        <taxon>Strophariaceae</taxon>
        <taxon>Agrocybe</taxon>
    </lineage>
</organism>
<dbReference type="AlphaFoldDB" id="A0A8H4R4D0"/>
<protein>
    <recommendedName>
        <fullName evidence="8">Lysine-specific metallo-endopeptidase domain-containing protein</fullName>
    </recommendedName>
</protein>
<dbReference type="GO" id="GO:0006508">
    <property type="term" value="P:proteolysis"/>
    <property type="evidence" value="ECO:0007669"/>
    <property type="project" value="UniProtKB-KW"/>
</dbReference>
<dbReference type="InterPro" id="IPR050414">
    <property type="entry name" value="Fungal_M35_metalloproteases"/>
</dbReference>
<keyword evidence="4" id="KW-0479">Metal-binding</keyword>
<evidence type="ECO:0000313" key="10">
    <source>
        <dbReference type="Proteomes" id="UP000521872"/>
    </source>
</evidence>
<dbReference type="SUPFAM" id="SSF55486">
    <property type="entry name" value="Metalloproteases ('zincins'), catalytic domain"/>
    <property type="match status" value="1"/>
</dbReference>
<proteinExistence type="inferred from homology"/>
<comment type="cofactor">
    <cofactor evidence="1">
        <name>Zn(2+)</name>
        <dbReference type="ChEBI" id="CHEBI:29105"/>
    </cofactor>
</comment>
<dbReference type="Gene3D" id="2.60.40.2970">
    <property type="match status" value="1"/>
</dbReference>
<dbReference type="PANTHER" id="PTHR37016:SF3">
    <property type="entry name" value="NEUTRAL PROTEASE 2-RELATED"/>
    <property type="match status" value="1"/>
</dbReference>
<evidence type="ECO:0000256" key="4">
    <source>
        <dbReference type="ARBA" id="ARBA00022723"/>
    </source>
</evidence>
<keyword evidence="7" id="KW-0482">Metalloprotease</keyword>
<keyword evidence="5" id="KW-0378">Hydrolase</keyword>